<evidence type="ECO:0000256" key="2">
    <source>
        <dbReference type="ARBA" id="ARBA00009441"/>
    </source>
</evidence>
<dbReference type="RefSeq" id="WP_002685750.1">
    <property type="nucleotide sequence ID" value="NZ_JH600070.1"/>
</dbReference>
<reference evidence="12 13" key="1">
    <citation type="submission" date="2011-11" db="EMBL/GenBank/DDBJ databases">
        <title>Improved High-Quality Draft sequence of Beggiatoa alba B18lD.</title>
        <authorList>
            <consortium name="US DOE Joint Genome Institute"/>
            <person name="Lucas S."/>
            <person name="Han J."/>
            <person name="Lapidus A."/>
            <person name="Cheng J.-F."/>
            <person name="Goodwin L."/>
            <person name="Pitluck S."/>
            <person name="Peters L."/>
            <person name="Mikhailova N."/>
            <person name="Held B."/>
            <person name="Detter J.C."/>
            <person name="Han C."/>
            <person name="Tapia R."/>
            <person name="Land M."/>
            <person name="Hauser L."/>
            <person name="Kyrpides N."/>
            <person name="Ivanova N."/>
            <person name="Pagani I."/>
            <person name="Samuel K."/>
            <person name="Teske A."/>
            <person name="Mueller J."/>
            <person name="Woyke T."/>
        </authorList>
    </citation>
    <scope>NUCLEOTIDE SEQUENCE [LARGE SCALE GENOMIC DNA]</scope>
    <source>
        <strain evidence="12 13">B18LD</strain>
    </source>
</reference>
<dbReference type="FunFam" id="3.40.50.300:FF:000319">
    <property type="entry name" value="DNA repair protein RecN"/>
    <property type="match status" value="1"/>
</dbReference>
<dbReference type="GO" id="GO:0006281">
    <property type="term" value="P:DNA repair"/>
    <property type="evidence" value="ECO:0007669"/>
    <property type="project" value="UniProtKB-KW"/>
</dbReference>
<dbReference type="NCBIfam" id="NF008121">
    <property type="entry name" value="PRK10869.1"/>
    <property type="match status" value="1"/>
</dbReference>
<dbReference type="GO" id="GO:0006310">
    <property type="term" value="P:DNA recombination"/>
    <property type="evidence" value="ECO:0007669"/>
    <property type="project" value="InterPro"/>
</dbReference>
<feature type="coiled-coil region" evidence="10">
    <location>
        <begin position="209"/>
        <end position="239"/>
    </location>
</feature>
<dbReference type="GO" id="GO:0009432">
    <property type="term" value="P:SOS response"/>
    <property type="evidence" value="ECO:0007669"/>
    <property type="project" value="UniProtKB-ARBA"/>
</dbReference>
<dbReference type="HOGENOM" id="CLU_018297_3_1_6"/>
<evidence type="ECO:0000256" key="6">
    <source>
        <dbReference type="ARBA" id="ARBA00022840"/>
    </source>
</evidence>
<keyword evidence="5 9" id="KW-0227">DNA damage</keyword>
<keyword evidence="6" id="KW-0067">ATP-binding</keyword>
<comment type="function">
    <text evidence="1 9">May be involved in recombinational repair of damaged DNA.</text>
</comment>
<evidence type="ECO:0000256" key="4">
    <source>
        <dbReference type="ARBA" id="ARBA00022741"/>
    </source>
</evidence>
<name>I3CG95_9GAMM</name>
<dbReference type="Proteomes" id="UP000005744">
    <property type="component" value="Unassembled WGS sequence"/>
</dbReference>
<accession>I3CG95</accession>
<feature type="coiled-coil region" evidence="10">
    <location>
        <begin position="300"/>
        <end position="358"/>
    </location>
</feature>
<dbReference type="Gene3D" id="3.40.50.300">
    <property type="entry name" value="P-loop containing nucleotide triphosphate hydrolases"/>
    <property type="match status" value="2"/>
</dbReference>
<evidence type="ECO:0000256" key="3">
    <source>
        <dbReference type="ARBA" id="ARBA00021315"/>
    </source>
</evidence>
<evidence type="ECO:0000313" key="12">
    <source>
        <dbReference type="EMBL" id="EIJ42638.1"/>
    </source>
</evidence>
<feature type="domain" description="RecF/RecN/SMC N-terminal" evidence="11">
    <location>
        <begin position="2"/>
        <end position="514"/>
    </location>
</feature>
<evidence type="ECO:0000256" key="8">
    <source>
        <dbReference type="ARBA" id="ARBA00033408"/>
    </source>
</evidence>
<dbReference type="InterPro" id="IPR004604">
    <property type="entry name" value="DNA_recomb/repair_RecN"/>
</dbReference>
<dbReference type="PANTHER" id="PTHR11059">
    <property type="entry name" value="DNA REPAIR PROTEIN RECN"/>
    <property type="match status" value="1"/>
</dbReference>
<dbReference type="Pfam" id="PF02463">
    <property type="entry name" value="SMC_N"/>
    <property type="match status" value="1"/>
</dbReference>
<dbReference type="PANTHER" id="PTHR11059:SF0">
    <property type="entry name" value="DNA REPAIR PROTEIN RECN"/>
    <property type="match status" value="1"/>
</dbReference>
<dbReference type="InterPro" id="IPR027417">
    <property type="entry name" value="P-loop_NTPase"/>
</dbReference>
<gene>
    <name evidence="12" type="ORF">BegalDRAFT_1762</name>
</gene>
<keyword evidence="7 9" id="KW-0234">DNA repair</keyword>
<comment type="similarity">
    <text evidence="2 9">Belongs to the RecN family.</text>
</comment>
<dbReference type="OrthoDB" id="9806954at2"/>
<keyword evidence="4" id="KW-0547">Nucleotide-binding</keyword>
<evidence type="ECO:0000256" key="7">
    <source>
        <dbReference type="ARBA" id="ARBA00023204"/>
    </source>
</evidence>
<dbReference type="eggNOG" id="COG0497">
    <property type="taxonomic scope" value="Bacteria"/>
</dbReference>
<evidence type="ECO:0000256" key="1">
    <source>
        <dbReference type="ARBA" id="ARBA00003618"/>
    </source>
</evidence>
<dbReference type="PIRSF" id="PIRSF003128">
    <property type="entry name" value="RecN"/>
    <property type="match status" value="1"/>
</dbReference>
<dbReference type="EMBL" id="JH600070">
    <property type="protein sequence ID" value="EIJ42638.1"/>
    <property type="molecule type" value="Genomic_DNA"/>
</dbReference>
<proteinExistence type="inferred from homology"/>
<organism evidence="12 13">
    <name type="scientific">Beggiatoa alba B18LD</name>
    <dbReference type="NCBI Taxonomy" id="395493"/>
    <lineage>
        <taxon>Bacteria</taxon>
        <taxon>Pseudomonadati</taxon>
        <taxon>Pseudomonadota</taxon>
        <taxon>Gammaproteobacteria</taxon>
        <taxon>Thiotrichales</taxon>
        <taxon>Thiotrichaceae</taxon>
        <taxon>Beggiatoa</taxon>
    </lineage>
</organism>
<evidence type="ECO:0000256" key="10">
    <source>
        <dbReference type="SAM" id="Coils"/>
    </source>
</evidence>
<dbReference type="AlphaFoldDB" id="I3CG95"/>
<dbReference type="FunFam" id="3.40.50.300:FF:000356">
    <property type="entry name" value="DNA repair protein RecN"/>
    <property type="match status" value="1"/>
</dbReference>
<keyword evidence="13" id="KW-1185">Reference proteome</keyword>
<dbReference type="InterPro" id="IPR003395">
    <property type="entry name" value="RecF/RecN/SMC_N"/>
</dbReference>
<dbReference type="CDD" id="cd03241">
    <property type="entry name" value="ABC_RecN"/>
    <property type="match status" value="2"/>
</dbReference>
<sequence>MLQALHIENLAVVEKLSLSLSKGLTIISGETGAGKSILIDALGLALGERADSYFVRQGADSASIEACFLLAPDLQVWLQQQGLKLSAQQPEQCTVQRIINSNGRSKAFINQQAVNVQILRDLSAFLVDIHGQHAHQSLLKQEMQRQLLDDMSDNHALLQAVTQSYQQWKTCKTALAELGGQASDREARLDFLRYQVQELENYELSVDAITQLDNEHRRLANASKLLENAQRALQLLDADDGYAVLSGLVQAGQEISSVQQHDPSLTGINSLLENALIQTQEAVSELHSYLNHLDIDGSRLAEVEQQIAGLQTLARKHKVKAQELPAIYQQLTEQLTALENYEQRAHALEHEVQKNLTLYQKHALALSQHRCQTAQTLAEQITRNMQRLGMPNGQLVIQVTPDVAANPSALGMDKIDFLVSANAGQVPKLLHKVASGGELSRISLAIQVITAQKSGVPTLVFDEVDVGIGGGTAEIVGQLLQKLGEKRQVLCITHLPQVACQGHQHLQVSKTTRKQVTQTQIKALTPQQRVEEIARMLGGVEMTAQTLAHATEMLQRGTGLMV</sequence>
<keyword evidence="10" id="KW-0175">Coiled coil</keyword>
<evidence type="ECO:0000313" key="13">
    <source>
        <dbReference type="Proteomes" id="UP000005744"/>
    </source>
</evidence>
<dbReference type="GO" id="GO:0005524">
    <property type="term" value="F:ATP binding"/>
    <property type="evidence" value="ECO:0007669"/>
    <property type="project" value="UniProtKB-KW"/>
</dbReference>
<evidence type="ECO:0000256" key="9">
    <source>
        <dbReference type="PIRNR" id="PIRNR003128"/>
    </source>
</evidence>
<dbReference type="SUPFAM" id="SSF52540">
    <property type="entry name" value="P-loop containing nucleoside triphosphate hydrolases"/>
    <property type="match status" value="1"/>
</dbReference>
<evidence type="ECO:0000256" key="5">
    <source>
        <dbReference type="ARBA" id="ARBA00022763"/>
    </source>
</evidence>
<evidence type="ECO:0000259" key="11">
    <source>
        <dbReference type="Pfam" id="PF02463"/>
    </source>
</evidence>
<dbReference type="NCBIfam" id="TIGR00634">
    <property type="entry name" value="recN"/>
    <property type="match status" value="1"/>
</dbReference>
<protein>
    <recommendedName>
        <fullName evidence="3 9">DNA repair protein RecN</fullName>
    </recommendedName>
    <alternativeName>
        <fullName evidence="8 9">Recombination protein N</fullName>
    </alternativeName>
</protein>
<dbReference type="GO" id="GO:0043590">
    <property type="term" value="C:bacterial nucleoid"/>
    <property type="evidence" value="ECO:0007669"/>
    <property type="project" value="TreeGrafter"/>
</dbReference>
<dbReference type="STRING" id="395493.BegalDRAFT_1762"/>